<dbReference type="Gene3D" id="3.40.50.10610">
    <property type="entry name" value="ABC-type transport auxiliary lipoprotein component"/>
    <property type="match status" value="1"/>
</dbReference>
<keyword evidence="3" id="KW-1185">Reference proteome</keyword>
<keyword evidence="1" id="KW-0732">Signal</keyword>
<dbReference type="Proteomes" id="UP000265964">
    <property type="component" value="Unassembled WGS sequence"/>
</dbReference>
<dbReference type="InterPro" id="IPR008517">
    <property type="entry name" value="GNA1162-like"/>
</dbReference>
<dbReference type="Pfam" id="PF05643">
    <property type="entry name" value="GNA1162-like"/>
    <property type="match status" value="1"/>
</dbReference>
<organism evidence="2 3">
    <name type="scientific">Psittacicella gerlachiana</name>
    <dbReference type="NCBI Taxonomy" id="2028574"/>
    <lineage>
        <taxon>Bacteria</taxon>
        <taxon>Pseudomonadati</taxon>
        <taxon>Pseudomonadota</taxon>
        <taxon>Gammaproteobacteria</taxon>
        <taxon>Pasteurellales</taxon>
        <taxon>Psittacicellaceae</taxon>
        <taxon>Psittacicella</taxon>
    </lineage>
</organism>
<accession>A0A3A1Y2T1</accession>
<dbReference type="OrthoDB" id="5678165at2"/>
<protein>
    <submittedName>
        <fullName evidence="2">Uncharacterized protein</fullName>
    </submittedName>
</protein>
<evidence type="ECO:0000256" key="1">
    <source>
        <dbReference type="SAM" id="SignalP"/>
    </source>
</evidence>
<feature type="signal peptide" evidence="1">
    <location>
        <begin position="1"/>
        <end position="21"/>
    </location>
</feature>
<comment type="caution">
    <text evidence="2">The sequence shown here is derived from an EMBL/GenBank/DDBJ whole genome shotgun (WGS) entry which is preliminary data.</text>
</comment>
<evidence type="ECO:0000313" key="2">
    <source>
        <dbReference type="EMBL" id="RIY32533.1"/>
    </source>
</evidence>
<evidence type="ECO:0000313" key="3">
    <source>
        <dbReference type="Proteomes" id="UP000265964"/>
    </source>
</evidence>
<dbReference type="EMBL" id="NRJF01000226">
    <property type="protein sequence ID" value="RIY32533.1"/>
    <property type="molecule type" value="Genomic_DNA"/>
</dbReference>
<feature type="chain" id="PRO_5017454402" evidence="1">
    <location>
        <begin position="22"/>
        <end position="330"/>
    </location>
</feature>
<gene>
    <name evidence="2" type="ORF">CKF59_06880</name>
</gene>
<dbReference type="AlphaFoldDB" id="A0A3A1Y2T1"/>
<proteinExistence type="predicted"/>
<dbReference type="RefSeq" id="WP_119535206.1">
    <property type="nucleotide sequence ID" value="NZ_NRJF01000226.1"/>
</dbReference>
<sequence length="330" mass="36521">MIKRWVLSWILGISLVSNSLALPAANMFSREEVAQALAEHKDVIYPAMIRALKVDLVKVNSIVVAPILGTQVDDGVALGIQALFAKQLSALGYYVIPPVISNEFFKSQGLYAGADVKSLNVDSLLKNLGVQAVLFVEAQRGMLDNNLILGNRINVDLSGSLVTYGNFSFLDFSLQHAIALTDNILNPNDSLLVTFAKLIVTMINAIRNDDSPNAKLVKVFSANPWLDNYYALPTSSLFALDVGPAGINNVRLFCLQRTNIKEEDLRNEQEGYQFKLSGMLNCGNDSRLSQLVSYHKMSSPSFWGIEEFPLEVQQQVQEYKNYLSRLGVLK</sequence>
<reference evidence="2 3" key="1">
    <citation type="submission" date="2017-08" db="EMBL/GenBank/DDBJ databases">
        <title>Reclassification of Bisgaard taxon 37 and 44.</title>
        <authorList>
            <person name="Christensen H."/>
        </authorList>
    </citation>
    <scope>NUCLEOTIDE SEQUENCE [LARGE SCALE GENOMIC DNA]</scope>
    <source>
        <strain evidence="2 3">EEAB3T1</strain>
    </source>
</reference>
<name>A0A3A1Y2T1_9GAMM</name>